<organism evidence="4 5">
    <name type="scientific">Volvox africanus</name>
    <dbReference type="NCBI Taxonomy" id="51714"/>
    <lineage>
        <taxon>Eukaryota</taxon>
        <taxon>Viridiplantae</taxon>
        <taxon>Chlorophyta</taxon>
        <taxon>core chlorophytes</taxon>
        <taxon>Chlorophyceae</taxon>
        <taxon>CS clade</taxon>
        <taxon>Chlamydomonadales</taxon>
        <taxon>Volvocaceae</taxon>
        <taxon>Volvox</taxon>
    </lineage>
</organism>
<reference evidence="4" key="1">
    <citation type="journal article" date="2021" name="Proc. Natl. Acad. Sci. U.S.A.">
        <title>Three genomes in the algal genus Volvox reveal the fate of a haploid sex-determining region after a transition to homothallism.</title>
        <authorList>
            <person name="Yamamoto K."/>
            <person name="Hamaji T."/>
            <person name="Kawai-Toyooka H."/>
            <person name="Matsuzaki R."/>
            <person name="Takahashi F."/>
            <person name="Nishimura Y."/>
            <person name="Kawachi M."/>
            <person name="Noguchi H."/>
            <person name="Minakuchi Y."/>
            <person name="Umen J.G."/>
            <person name="Toyoda A."/>
            <person name="Nozaki H."/>
        </authorList>
    </citation>
    <scope>NUCLEOTIDE SEQUENCE</scope>
    <source>
        <strain evidence="4">NIES-3780</strain>
    </source>
</reference>
<keyword evidence="5" id="KW-1185">Reference proteome</keyword>
<feature type="region of interest" description="Disordered" evidence="2">
    <location>
        <begin position="26"/>
        <end position="69"/>
    </location>
</feature>
<feature type="compositionally biased region" description="Gly residues" evidence="2">
    <location>
        <begin position="29"/>
        <end position="39"/>
    </location>
</feature>
<dbReference type="AlphaFoldDB" id="A0A8J4BQF6"/>
<dbReference type="SUPFAM" id="SSF52540">
    <property type="entry name" value="P-loop containing nucleoside triphosphate hydrolases"/>
    <property type="match status" value="1"/>
</dbReference>
<evidence type="ECO:0000256" key="1">
    <source>
        <dbReference type="ARBA" id="ARBA00022737"/>
    </source>
</evidence>
<feature type="non-terminal residue" evidence="4">
    <location>
        <position position="1"/>
    </location>
</feature>
<evidence type="ECO:0000259" key="3">
    <source>
        <dbReference type="Pfam" id="PF24883"/>
    </source>
</evidence>
<evidence type="ECO:0000313" key="4">
    <source>
        <dbReference type="EMBL" id="GIL66738.1"/>
    </source>
</evidence>
<dbReference type="InterPro" id="IPR027417">
    <property type="entry name" value="P-loop_NTPase"/>
</dbReference>
<protein>
    <recommendedName>
        <fullName evidence="3">Nephrocystin 3-like N-terminal domain-containing protein</fullName>
    </recommendedName>
</protein>
<evidence type="ECO:0000313" key="5">
    <source>
        <dbReference type="Proteomes" id="UP000747399"/>
    </source>
</evidence>
<sequence>AAPPPSSPPVGLSPKAAATVAAAAAAAAVGGGSGGGGGDTAPVRTPQPPASPKPPPSRSSDGGDESASRIRQSLGKAVFAAKMMGARRNAGQCAVSLAFLRRFRARLVKERKDAATLSTSQVVQEVIKPMTASSACRLADLNMNDLVSEADIGPPDYFISHAWSMPFLQLLDCFFNHLQGALDSTRVWLDIFAVNQHPGAEQKDDLENLRTAIALSQATLVCLDARGTPLERVWCLYEFDNTLALKGADALVLLTPGFSTREIASIFRSIDVDAAKATVLSDKQMILDDIRAKHGSTEAFNAKLKLRFLLDPLDAKPDMMALAARAGTDAAQWNLRPVAEWLASPQGPQVAVLTAAPGTGKSTITAVLCLGPEAAAEVAAAAAAGSTPDRPATAATSGRRRSSTPGMAGRRISTPSGGAGGVTVHAFHFCKYSDARRQDPVRVVKTLAYQLAQSLPELGRYYCGLDPGTLMQLNQPDTACRELLVMPLQQTTTARGQQILLVLDALDEADKTPQPTTGGNAAVPSAPSAPSALDNKVLQLLLHQLSLLPDNVRILATIRPDPHLLGPIRDRFPNLRELTPGMLRRQDKTHSVMQTRLVERFGEAS</sequence>
<accession>A0A8J4BQF6</accession>
<gene>
    <name evidence="4" type="ORF">Vafri_20215</name>
</gene>
<dbReference type="Proteomes" id="UP000747399">
    <property type="component" value="Unassembled WGS sequence"/>
</dbReference>
<feature type="compositionally biased region" description="Pro residues" evidence="2">
    <location>
        <begin position="45"/>
        <end position="57"/>
    </location>
</feature>
<keyword evidence="1" id="KW-0677">Repeat</keyword>
<dbReference type="InterPro" id="IPR056884">
    <property type="entry name" value="NPHP3-like_N"/>
</dbReference>
<dbReference type="Pfam" id="PF24883">
    <property type="entry name" value="NPHP3_N"/>
    <property type="match status" value="1"/>
</dbReference>
<evidence type="ECO:0000256" key="2">
    <source>
        <dbReference type="SAM" id="MobiDB-lite"/>
    </source>
</evidence>
<feature type="non-terminal residue" evidence="4">
    <location>
        <position position="605"/>
    </location>
</feature>
<comment type="caution">
    <text evidence="4">The sequence shown here is derived from an EMBL/GenBank/DDBJ whole genome shotgun (WGS) entry which is preliminary data.</text>
</comment>
<feature type="region of interest" description="Disordered" evidence="2">
    <location>
        <begin position="382"/>
        <end position="417"/>
    </location>
</feature>
<dbReference type="PANTHER" id="PTHR10039">
    <property type="entry name" value="AMELOGENIN"/>
    <property type="match status" value="1"/>
</dbReference>
<feature type="domain" description="Nephrocystin 3-like N-terminal" evidence="3">
    <location>
        <begin position="425"/>
        <end position="512"/>
    </location>
</feature>
<name>A0A8J4BQF6_9CHLO</name>
<proteinExistence type="predicted"/>
<dbReference type="EMBL" id="BNCO01000089">
    <property type="protein sequence ID" value="GIL66738.1"/>
    <property type="molecule type" value="Genomic_DNA"/>
</dbReference>